<dbReference type="SUPFAM" id="SSF46689">
    <property type="entry name" value="Homeodomain-like"/>
    <property type="match status" value="1"/>
</dbReference>
<dbReference type="PROSITE" id="PS50977">
    <property type="entry name" value="HTH_TETR_2"/>
    <property type="match status" value="1"/>
</dbReference>
<sequence>MEQEDVDPRVLRTRRDVVEAATRLFLEEGWNAVTHAEVARRSGYSKVTVYAHWPTRLDLVRASVGRICDEVDHPAPTGDLRADLIAGLTDFAGDLADGHLDRVLGGVFERSGSDPVVDELRQQLYEAGTRALEAVLRAHLPAGDVQPSLAMLVGGVLVRGVFQGRPPSRAFVEDLVDRVIPSPQEG</sequence>
<gene>
    <name evidence="6" type="ORF">GCM10009850_037070</name>
</gene>
<dbReference type="PANTHER" id="PTHR30055:SF234">
    <property type="entry name" value="HTH-TYPE TRANSCRIPTIONAL REGULATOR BETI"/>
    <property type="match status" value="1"/>
</dbReference>
<protein>
    <submittedName>
        <fullName evidence="6">TetR/AcrR family transcriptional regulator</fullName>
    </submittedName>
</protein>
<dbReference type="SUPFAM" id="SSF48498">
    <property type="entry name" value="Tetracyclin repressor-like, C-terminal domain"/>
    <property type="match status" value="1"/>
</dbReference>
<evidence type="ECO:0000256" key="4">
    <source>
        <dbReference type="PROSITE-ProRule" id="PRU00335"/>
    </source>
</evidence>
<comment type="caution">
    <text evidence="6">The sequence shown here is derived from an EMBL/GenBank/DDBJ whole genome shotgun (WGS) entry which is preliminary data.</text>
</comment>
<evidence type="ECO:0000256" key="3">
    <source>
        <dbReference type="ARBA" id="ARBA00023163"/>
    </source>
</evidence>
<feature type="domain" description="HTH tetR-type" evidence="5">
    <location>
        <begin position="11"/>
        <end position="71"/>
    </location>
</feature>
<keyword evidence="3" id="KW-0804">Transcription</keyword>
<dbReference type="Pfam" id="PF00440">
    <property type="entry name" value="TetR_N"/>
    <property type="match status" value="1"/>
</dbReference>
<proteinExistence type="predicted"/>
<keyword evidence="1" id="KW-0805">Transcription regulation</keyword>
<dbReference type="EMBL" id="BAAAQX010000008">
    <property type="protein sequence ID" value="GAA2208249.1"/>
    <property type="molecule type" value="Genomic_DNA"/>
</dbReference>
<evidence type="ECO:0000259" key="5">
    <source>
        <dbReference type="PROSITE" id="PS50977"/>
    </source>
</evidence>
<feature type="DNA-binding region" description="H-T-H motif" evidence="4">
    <location>
        <begin position="34"/>
        <end position="53"/>
    </location>
</feature>
<dbReference type="InterPro" id="IPR036271">
    <property type="entry name" value="Tet_transcr_reg_TetR-rel_C_sf"/>
</dbReference>
<accession>A0ABP5P990</accession>
<dbReference type="RefSeq" id="WP_344476204.1">
    <property type="nucleotide sequence ID" value="NZ_BAAAQX010000008.1"/>
</dbReference>
<dbReference type="Pfam" id="PF16859">
    <property type="entry name" value="TetR_C_11"/>
    <property type="match status" value="1"/>
</dbReference>
<dbReference type="Gene3D" id="1.10.357.10">
    <property type="entry name" value="Tetracycline Repressor, domain 2"/>
    <property type="match status" value="1"/>
</dbReference>
<evidence type="ECO:0000256" key="2">
    <source>
        <dbReference type="ARBA" id="ARBA00023125"/>
    </source>
</evidence>
<dbReference type="PRINTS" id="PR00455">
    <property type="entry name" value="HTHTETR"/>
</dbReference>
<dbReference type="InterPro" id="IPR050109">
    <property type="entry name" value="HTH-type_TetR-like_transc_reg"/>
</dbReference>
<name>A0ABP5P990_9ACTN</name>
<reference evidence="7" key="1">
    <citation type="journal article" date="2019" name="Int. J. Syst. Evol. Microbiol.">
        <title>The Global Catalogue of Microorganisms (GCM) 10K type strain sequencing project: providing services to taxonomists for standard genome sequencing and annotation.</title>
        <authorList>
            <consortium name="The Broad Institute Genomics Platform"/>
            <consortium name="The Broad Institute Genome Sequencing Center for Infectious Disease"/>
            <person name="Wu L."/>
            <person name="Ma J."/>
        </authorList>
    </citation>
    <scope>NUCLEOTIDE SEQUENCE [LARGE SCALE GENOMIC DNA]</scope>
    <source>
        <strain evidence="7">JCM 16114</strain>
    </source>
</reference>
<evidence type="ECO:0000313" key="7">
    <source>
        <dbReference type="Proteomes" id="UP001499843"/>
    </source>
</evidence>
<dbReference type="Proteomes" id="UP001499843">
    <property type="component" value="Unassembled WGS sequence"/>
</dbReference>
<dbReference type="InterPro" id="IPR011075">
    <property type="entry name" value="TetR_C"/>
</dbReference>
<dbReference type="PANTHER" id="PTHR30055">
    <property type="entry name" value="HTH-TYPE TRANSCRIPTIONAL REGULATOR RUTR"/>
    <property type="match status" value="1"/>
</dbReference>
<dbReference type="InterPro" id="IPR009057">
    <property type="entry name" value="Homeodomain-like_sf"/>
</dbReference>
<evidence type="ECO:0000256" key="1">
    <source>
        <dbReference type="ARBA" id="ARBA00023015"/>
    </source>
</evidence>
<organism evidence="6 7">
    <name type="scientific">Nonomuraea monospora</name>
    <dbReference type="NCBI Taxonomy" id="568818"/>
    <lineage>
        <taxon>Bacteria</taxon>
        <taxon>Bacillati</taxon>
        <taxon>Actinomycetota</taxon>
        <taxon>Actinomycetes</taxon>
        <taxon>Streptosporangiales</taxon>
        <taxon>Streptosporangiaceae</taxon>
        <taxon>Nonomuraea</taxon>
    </lineage>
</organism>
<evidence type="ECO:0000313" key="6">
    <source>
        <dbReference type="EMBL" id="GAA2208249.1"/>
    </source>
</evidence>
<keyword evidence="2 4" id="KW-0238">DNA-binding</keyword>
<keyword evidence="7" id="KW-1185">Reference proteome</keyword>
<dbReference type="InterPro" id="IPR001647">
    <property type="entry name" value="HTH_TetR"/>
</dbReference>